<evidence type="ECO:0000259" key="1">
    <source>
        <dbReference type="Pfam" id="PF00149"/>
    </source>
</evidence>
<reference evidence="3" key="1">
    <citation type="submission" date="2016-10" db="EMBL/GenBank/DDBJ databases">
        <authorList>
            <person name="Varghese N."/>
            <person name="Submissions S."/>
        </authorList>
    </citation>
    <scope>NUCLEOTIDE SEQUENCE [LARGE SCALE GENOMIC DNA]</scope>
    <source>
        <strain evidence="3">CGMCC 1.10119</strain>
    </source>
</reference>
<proteinExistence type="predicted"/>
<evidence type="ECO:0000313" key="3">
    <source>
        <dbReference type="Proteomes" id="UP000199451"/>
    </source>
</evidence>
<protein>
    <submittedName>
        <fullName evidence="2">Calcineurin-like phosphoesterase superfamily domain-containing protein</fullName>
    </submittedName>
</protein>
<dbReference type="Proteomes" id="UP000199451">
    <property type="component" value="Unassembled WGS sequence"/>
</dbReference>
<dbReference type="OrthoDB" id="50367at2157"/>
<dbReference type="STRING" id="660521.SAMN04487949_1938"/>
<dbReference type="RefSeq" id="WP_089697135.1">
    <property type="nucleotide sequence ID" value="NZ_FNHL01000002.1"/>
</dbReference>
<dbReference type="EMBL" id="FNHL01000002">
    <property type="protein sequence ID" value="SDM51922.1"/>
    <property type="molecule type" value="Genomic_DNA"/>
</dbReference>
<dbReference type="InterPro" id="IPR029052">
    <property type="entry name" value="Metallo-depent_PP-like"/>
</dbReference>
<dbReference type="Pfam" id="PF00149">
    <property type="entry name" value="Metallophos"/>
    <property type="match status" value="1"/>
</dbReference>
<dbReference type="AlphaFoldDB" id="A0A1G9TW85"/>
<organism evidence="2 3">
    <name type="scientific">Halogranum gelatinilyticum</name>
    <dbReference type="NCBI Taxonomy" id="660521"/>
    <lineage>
        <taxon>Archaea</taxon>
        <taxon>Methanobacteriati</taxon>
        <taxon>Methanobacteriota</taxon>
        <taxon>Stenosarchaea group</taxon>
        <taxon>Halobacteria</taxon>
        <taxon>Halobacteriales</taxon>
        <taxon>Haloferacaceae</taxon>
    </lineage>
</organism>
<dbReference type="Gene3D" id="3.60.21.10">
    <property type="match status" value="2"/>
</dbReference>
<dbReference type="InterPro" id="IPR004843">
    <property type="entry name" value="Calcineurin-like_PHP"/>
</dbReference>
<dbReference type="SUPFAM" id="SSF56300">
    <property type="entry name" value="Metallo-dependent phosphatases"/>
    <property type="match status" value="1"/>
</dbReference>
<feature type="domain" description="Calcineurin-like phosphoesterase" evidence="1">
    <location>
        <begin position="1"/>
        <end position="267"/>
    </location>
</feature>
<dbReference type="GO" id="GO:0016787">
    <property type="term" value="F:hydrolase activity"/>
    <property type="evidence" value="ECO:0007669"/>
    <property type="project" value="InterPro"/>
</dbReference>
<evidence type="ECO:0000313" key="2">
    <source>
        <dbReference type="EMBL" id="SDM51922.1"/>
    </source>
</evidence>
<accession>A0A1G9TW85</accession>
<name>A0A1G9TW85_9EURY</name>
<gene>
    <name evidence="2" type="ORF">SAMN04487949_1938</name>
</gene>
<sequence length="305" mass="33396">MKLLVFGDLHLKPSGQSVDYDALSVSTDIDAVVSLGDLTHRAEAADRETAREFLAHVAADDRPVVCVPGNHDPHDHYTDLLGELAADGVVDAHDRRVTPDGVGFALVGWGCEEFHFEPELHYAEMAALDPRERDGDRRHVADVLATAYEDLLVEYGRGERSREGLLDGLVAVGDEGTAELTRRERAALREQLDAFDAAYDRLTGLLDGSDETVLLSHVPPFNTALDRHHSHGTREDDLEGLHWGSMVLKTAIRTHRPLAVLCGHSHTQGYDVCRGDGGETQLLNPGFRGVATVDVSRGGFAYQFF</sequence>
<keyword evidence="3" id="KW-1185">Reference proteome</keyword>